<dbReference type="Proteomes" id="UP000053477">
    <property type="component" value="Unassembled WGS sequence"/>
</dbReference>
<dbReference type="EMBL" id="KQ085911">
    <property type="protein sequence ID" value="KLO16862.1"/>
    <property type="molecule type" value="Genomic_DNA"/>
</dbReference>
<gene>
    <name evidence="1" type="ORF">SCHPADRAFT_195934</name>
</gene>
<organism evidence="1 2">
    <name type="scientific">Schizopora paradoxa</name>
    <dbReference type="NCBI Taxonomy" id="27342"/>
    <lineage>
        <taxon>Eukaryota</taxon>
        <taxon>Fungi</taxon>
        <taxon>Dikarya</taxon>
        <taxon>Basidiomycota</taxon>
        <taxon>Agaricomycotina</taxon>
        <taxon>Agaricomycetes</taxon>
        <taxon>Hymenochaetales</taxon>
        <taxon>Schizoporaceae</taxon>
        <taxon>Schizopora</taxon>
    </lineage>
</organism>
<proteinExistence type="predicted"/>
<dbReference type="InParanoid" id="A0A0H2RZ07"/>
<dbReference type="AlphaFoldDB" id="A0A0H2RZ07"/>
<sequence length="129" mass="14724">MSRNPFTVAFGHFTNPCACHLFLNYLYFYNKRVENISQNARSCDRGDLRAAEHSSLLAAGTTRFEEMSQNENKSSRKPICLFAPGNWLDPLLRLRKGADPRVEYFFHGAREVTHTSSRKTSSHLDAGRL</sequence>
<reference evidence="1 2" key="1">
    <citation type="submission" date="2015-04" db="EMBL/GenBank/DDBJ databases">
        <title>Complete genome sequence of Schizopora paradoxa KUC8140, a cosmopolitan wood degrader in East Asia.</title>
        <authorList>
            <consortium name="DOE Joint Genome Institute"/>
            <person name="Min B."/>
            <person name="Park H."/>
            <person name="Jang Y."/>
            <person name="Kim J.-J."/>
            <person name="Kim K.H."/>
            <person name="Pangilinan J."/>
            <person name="Lipzen A."/>
            <person name="Riley R."/>
            <person name="Grigoriev I.V."/>
            <person name="Spatafora J.W."/>
            <person name="Choi I.-G."/>
        </authorList>
    </citation>
    <scope>NUCLEOTIDE SEQUENCE [LARGE SCALE GENOMIC DNA]</scope>
    <source>
        <strain evidence="1 2">KUC8140</strain>
    </source>
</reference>
<accession>A0A0H2RZ07</accession>
<evidence type="ECO:0000313" key="2">
    <source>
        <dbReference type="Proteomes" id="UP000053477"/>
    </source>
</evidence>
<protein>
    <submittedName>
        <fullName evidence="1">Uncharacterized protein</fullName>
    </submittedName>
</protein>
<name>A0A0H2RZ07_9AGAM</name>
<keyword evidence="2" id="KW-1185">Reference proteome</keyword>
<evidence type="ECO:0000313" key="1">
    <source>
        <dbReference type="EMBL" id="KLO16862.1"/>
    </source>
</evidence>